<evidence type="ECO:0000256" key="9">
    <source>
        <dbReference type="ARBA" id="ARBA00048679"/>
    </source>
</evidence>
<dbReference type="InterPro" id="IPR017441">
    <property type="entry name" value="Protein_kinase_ATP_BS"/>
</dbReference>
<keyword evidence="5 13" id="KW-0418">Kinase</keyword>
<dbReference type="PANTHER" id="PTHR11042:SF138">
    <property type="entry name" value="SERINE_THREONINE-PROTEIN KINASE IKS1-RELATED"/>
    <property type="match status" value="1"/>
</dbReference>
<dbReference type="InterPro" id="IPR050339">
    <property type="entry name" value="CC_SR_Kinase"/>
</dbReference>
<dbReference type="SMART" id="SM00220">
    <property type="entry name" value="S_TKc"/>
    <property type="match status" value="1"/>
</dbReference>
<feature type="region of interest" description="Disordered" evidence="11">
    <location>
        <begin position="588"/>
        <end position="607"/>
    </location>
</feature>
<comment type="catalytic activity">
    <reaction evidence="9">
        <text>L-seryl-[protein] + ATP = O-phospho-L-seryl-[protein] + ADP + H(+)</text>
        <dbReference type="Rhea" id="RHEA:17989"/>
        <dbReference type="Rhea" id="RHEA-COMP:9863"/>
        <dbReference type="Rhea" id="RHEA-COMP:11604"/>
        <dbReference type="ChEBI" id="CHEBI:15378"/>
        <dbReference type="ChEBI" id="CHEBI:29999"/>
        <dbReference type="ChEBI" id="CHEBI:30616"/>
        <dbReference type="ChEBI" id="CHEBI:83421"/>
        <dbReference type="ChEBI" id="CHEBI:456216"/>
        <dbReference type="EC" id="2.7.11.1"/>
    </reaction>
</comment>
<dbReference type="GO" id="GO:0004674">
    <property type="term" value="F:protein serine/threonine kinase activity"/>
    <property type="evidence" value="ECO:0007669"/>
    <property type="project" value="UniProtKB-KW"/>
</dbReference>
<comment type="caution">
    <text evidence="13">The sequence shown here is derived from an EMBL/GenBank/DDBJ whole genome shotgun (WGS) entry which is preliminary data.</text>
</comment>
<protein>
    <recommendedName>
        <fullName evidence="1">non-specific serine/threonine protein kinase</fullName>
        <ecNumber evidence="1">2.7.11.1</ecNumber>
    </recommendedName>
</protein>
<dbReference type="SUPFAM" id="SSF56112">
    <property type="entry name" value="Protein kinase-like (PK-like)"/>
    <property type="match status" value="1"/>
</dbReference>
<dbReference type="GO" id="GO:0005737">
    <property type="term" value="C:cytoplasm"/>
    <property type="evidence" value="ECO:0007669"/>
    <property type="project" value="TreeGrafter"/>
</dbReference>
<evidence type="ECO:0000259" key="12">
    <source>
        <dbReference type="PROSITE" id="PS50011"/>
    </source>
</evidence>
<keyword evidence="4 10" id="KW-0547">Nucleotide-binding</keyword>
<dbReference type="GO" id="GO:0005634">
    <property type="term" value="C:nucleus"/>
    <property type="evidence" value="ECO:0007669"/>
    <property type="project" value="TreeGrafter"/>
</dbReference>
<dbReference type="PROSITE" id="PS00108">
    <property type="entry name" value="PROTEIN_KINASE_ST"/>
    <property type="match status" value="1"/>
</dbReference>
<accession>A0A5J4Z6K3</accession>
<evidence type="ECO:0000256" key="3">
    <source>
        <dbReference type="ARBA" id="ARBA00022679"/>
    </source>
</evidence>
<dbReference type="Pfam" id="PF00069">
    <property type="entry name" value="Pkinase"/>
    <property type="match status" value="1"/>
</dbReference>
<dbReference type="PANTHER" id="PTHR11042">
    <property type="entry name" value="EUKARYOTIC TRANSLATION INITIATION FACTOR 2-ALPHA KINASE EIF2-ALPHA KINASE -RELATED"/>
    <property type="match status" value="1"/>
</dbReference>
<dbReference type="InterPro" id="IPR000719">
    <property type="entry name" value="Prot_kinase_dom"/>
</dbReference>
<evidence type="ECO:0000313" key="14">
    <source>
        <dbReference type="Proteomes" id="UP000324585"/>
    </source>
</evidence>
<proteinExistence type="inferred from homology"/>
<comment type="catalytic activity">
    <reaction evidence="8">
        <text>L-threonyl-[protein] + ATP = O-phospho-L-threonyl-[protein] + ADP + H(+)</text>
        <dbReference type="Rhea" id="RHEA:46608"/>
        <dbReference type="Rhea" id="RHEA-COMP:11060"/>
        <dbReference type="Rhea" id="RHEA-COMP:11605"/>
        <dbReference type="ChEBI" id="CHEBI:15378"/>
        <dbReference type="ChEBI" id="CHEBI:30013"/>
        <dbReference type="ChEBI" id="CHEBI:30616"/>
        <dbReference type="ChEBI" id="CHEBI:61977"/>
        <dbReference type="ChEBI" id="CHEBI:456216"/>
        <dbReference type="EC" id="2.7.11.1"/>
    </reaction>
</comment>
<evidence type="ECO:0000256" key="1">
    <source>
        <dbReference type="ARBA" id="ARBA00012513"/>
    </source>
</evidence>
<dbReference type="FunFam" id="3.30.200.20:FF:000306">
    <property type="entry name" value="IKS protein kinase"/>
    <property type="match status" value="1"/>
</dbReference>
<feature type="region of interest" description="Disordered" evidence="11">
    <location>
        <begin position="1"/>
        <end position="70"/>
    </location>
</feature>
<evidence type="ECO:0000313" key="13">
    <source>
        <dbReference type="EMBL" id="KAA8499491.1"/>
    </source>
</evidence>
<dbReference type="Proteomes" id="UP000324585">
    <property type="component" value="Unassembled WGS sequence"/>
</dbReference>
<dbReference type="InterPro" id="IPR011009">
    <property type="entry name" value="Kinase-like_dom_sf"/>
</dbReference>
<evidence type="ECO:0000256" key="10">
    <source>
        <dbReference type="PROSITE-ProRule" id="PRU10141"/>
    </source>
</evidence>
<dbReference type="AlphaFoldDB" id="A0A5J4Z6K3"/>
<evidence type="ECO:0000256" key="2">
    <source>
        <dbReference type="ARBA" id="ARBA00022527"/>
    </source>
</evidence>
<dbReference type="CDD" id="cd00180">
    <property type="entry name" value="PKc"/>
    <property type="match status" value="1"/>
</dbReference>
<dbReference type="OrthoDB" id="1405469at2759"/>
<feature type="binding site" evidence="10">
    <location>
        <position position="310"/>
    </location>
    <ligand>
        <name>ATP</name>
        <dbReference type="ChEBI" id="CHEBI:30616"/>
    </ligand>
</feature>
<gene>
    <name evidence="13" type="ORF">FVE85_7076</name>
</gene>
<evidence type="ECO:0000256" key="4">
    <source>
        <dbReference type="ARBA" id="ARBA00022741"/>
    </source>
</evidence>
<dbReference type="EMBL" id="VRMN01000001">
    <property type="protein sequence ID" value="KAA8499491.1"/>
    <property type="molecule type" value="Genomic_DNA"/>
</dbReference>
<evidence type="ECO:0000256" key="11">
    <source>
        <dbReference type="SAM" id="MobiDB-lite"/>
    </source>
</evidence>
<sequence>MQTRANKQREHALPTTTGHPTADEHSQNSSRELAVPQQPRADEAGASLAVQQSCEPTLRTDRDSALNGDAQTEGEWRMVLRDASGAVVLYSEPRAELAVWRPADQSNSPVAQTRVTIEDSAVPSSGHSPPAFMRTTTLDELHRQRQQRMLRSAGDGSACRECGRALPRHHDQSFLEGEDAFFGPPSELERLDLGSPVKPDGNGGNSISLDMEKRYFELLETLRPRFPVSQVAHERRPSLAWTTPDHEQLGHETELQRKSSSRLRETSLNDGYYKNFFREIRKLGRGGFGSVYLCQHELDGEALGTYAVKKIPVGDNHEWLVKVLREVRALEAVKHPNVVDYKHSWLEKDQPTPFGPSDVPCCFILMEYADRGNLADLIFRHGRTLTDDEVVDFFLQIALGLQHLHHAGVIYHDLKPENVLIKTAMDSITRTQFSRLLLSDFGTSALFNSEAVLARRSGASGTLQWMAPEVICKLRSSANFEASFEWDQKADIWALGACLFAMSFGVAPFPTTRGIDQSGDAVMVDAEEDVVARICTSDRVQAPNYPERPEALRNLIYRLMDPDPDQRPYIDEVLEIPYLNRASRNRPGFVGRSSEMGGNPRQSGKDEQRLVIRSHGKDLTTRSPDFASRTAPLRLGIAEPGIRREVNRHSKKVIQLAQNRGVFAQRQTYDTEYSPTIRPSTGRRRTIRWVLWTFVWMARSLLMDWLVGAERRKVSSVESSCALLSVLLWRMDTWSLKRNTGAAWWLSCQIALIVLAGSWSWSLDSSFDREAGSQSFRISLLMSILQAFLLIEHARSERSDE</sequence>
<feature type="domain" description="Protein kinase" evidence="12">
    <location>
        <begin position="277"/>
        <end position="579"/>
    </location>
</feature>
<dbReference type="PROSITE" id="PS50011">
    <property type="entry name" value="PROTEIN_KINASE_DOM"/>
    <property type="match status" value="1"/>
</dbReference>
<dbReference type="Gene3D" id="3.30.200.20">
    <property type="entry name" value="Phosphorylase Kinase, domain 1"/>
    <property type="match status" value="1"/>
</dbReference>
<organism evidence="13 14">
    <name type="scientific">Porphyridium purpureum</name>
    <name type="common">Red alga</name>
    <name type="synonym">Porphyridium cruentum</name>
    <dbReference type="NCBI Taxonomy" id="35688"/>
    <lineage>
        <taxon>Eukaryota</taxon>
        <taxon>Rhodophyta</taxon>
        <taxon>Bangiophyceae</taxon>
        <taxon>Porphyridiales</taxon>
        <taxon>Porphyridiaceae</taxon>
        <taxon>Porphyridium</taxon>
    </lineage>
</organism>
<keyword evidence="3" id="KW-0808">Transferase</keyword>
<dbReference type="EC" id="2.7.11.1" evidence="1"/>
<keyword evidence="14" id="KW-1185">Reference proteome</keyword>
<dbReference type="InterPro" id="IPR008271">
    <property type="entry name" value="Ser/Thr_kinase_AS"/>
</dbReference>
<evidence type="ECO:0000256" key="7">
    <source>
        <dbReference type="ARBA" id="ARBA00037982"/>
    </source>
</evidence>
<reference evidence="14" key="1">
    <citation type="journal article" date="2019" name="Nat. Commun.">
        <title>Expansion of phycobilisome linker gene families in mesophilic red algae.</title>
        <authorList>
            <person name="Lee J."/>
            <person name="Kim D."/>
            <person name="Bhattacharya D."/>
            <person name="Yoon H.S."/>
        </authorList>
    </citation>
    <scope>NUCLEOTIDE SEQUENCE [LARGE SCALE GENOMIC DNA]</scope>
    <source>
        <strain evidence="14">CCMP 1328</strain>
    </source>
</reference>
<evidence type="ECO:0000256" key="6">
    <source>
        <dbReference type="ARBA" id="ARBA00022840"/>
    </source>
</evidence>
<comment type="similarity">
    <text evidence="7">Belongs to the protein kinase superfamily. Ser/Thr protein kinase family. GCN2 subfamily.</text>
</comment>
<evidence type="ECO:0000256" key="8">
    <source>
        <dbReference type="ARBA" id="ARBA00047899"/>
    </source>
</evidence>
<evidence type="ECO:0000256" key="5">
    <source>
        <dbReference type="ARBA" id="ARBA00022777"/>
    </source>
</evidence>
<dbReference type="PROSITE" id="PS00107">
    <property type="entry name" value="PROTEIN_KINASE_ATP"/>
    <property type="match status" value="1"/>
</dbReference>
<keyword evidence="2" id="KW-0723">Serine/threonine-protein kinase</keyword>
<keyword evidence="6 10" id="KW-0067">ATP-binding</keyword>
<dbReference type="OMA" id="NIFANQE"/>
<dbReference type="Gene3D" id="1.10.510.10">
    <property type="entry name" value="Transferase(Phosphotransferase) domain 1"/>
    <property type="match status" value="1"/>
</dbReference>
<name>A0A5J4Z6K3_PORPP</name>
<dbReference type="GO" id="GO:0005524">
    <property type="term" value="F:ATP binding"/>
    <property type="evidence" value="ECO:0007669"/>
    <property type="project" value="UniProtKB-UniRule"/>
</dbReference>